<name>A0A8H6JDI0_9PEZI</name>
<feature type="region of interest" description="Disordered" evidence="1">
    <location>
        <begin position="66"/>
        <end position="127"/>
    </location>
</feature>
<feature type="region of interest" description="Disordered" evidence="1">
    <location>
        <begin position="1"/>
        <end position="45"/>
    </location>
</feature>
<feature type="compositionally biased region" description="Basic and acidic residues" evidence="1">
    <location>
        <begin position="36"/>
        <end position="45"/>
    </location>
</feature>
<evidence type="ECO:0000256" key="1">
    <source>
        <dbReference type="SAM" id="MobiDB-lite"/>
    </source>
</evidence>
<proteinExistence type="predicted"/>
<dbReference type="EMBL" id="WIGO01000492">
    <property type="protein sequence ID" value="KAF6810600.1"/>
    <property type="molecule type" value="Genomic_DNA"/>
</dbReference>
<dbReference type="AlphaFoldDB" id="A0A8H6JDI0"/>
<feature type="compositionally biased region" description="Polar residues" evidence="1">
    <location>
        <begin position="113"/>
        <end position="127"/>
    </location>
</feature>
<evidence type="ECO:0000313" key="2">
    <source>
        <dbReference type="EMBL" id="KAF6810600.1"/>
    </source>
</evidence>
<reference evidence="2" key="1">
    <citation type="journal article" date="2020" name="Phytopathology">
        <title>Genome Sequence Resources of Colletotrichum truncatum, C. plurivorum, C. musicola, and C. sojae: Four Species Pathogenic to Soybean (Glycine max).</title>
        <authorList>
            <person name="Rogerio F."/>
            <person name="Boufleur T.R."/>
            <person name="Ciampi-Guillardi M."/>
            <person name="Sukno S.A."/>
            <person name="Thon M.R."/>
            <person name="Massola Junior N.S."/>
            <person name="Baroncelli R."/>
        </authorList>
    </citation>
    <scope>NUCLEOTIDE SEQUENCE</scope>
    <source>
        <strain evidence="2">LFN00145</strain>
    </source>
</reference>
<accession>A0A8H6JDI0</accession>
<feature type="compositionally biased region" description="Polar residues" evidence="1">
    <location>
        <begin position="21"/>
        <end position="30"/>
    </location>
</feature>
<organism evidence="2 3">
    <name type="scientific">Colletotrichum plurivorum</name>
    <dbReference type="NCBI Taxonomy" id="2175906"/>
    <lineage>
        <taxon>Eukaryota</taxon>
        <taxon>Fungi</taxon>
        <taxon>Dikarya</taxon>
        <taxon>Ascomycota</taxon>
        <taxon>Pezizomycotina</taxon>
        <taxon>Sordariomycetes</taxon>
        <taxon>Hypocreomycetidae</taxon>
        <taxon>Glomerellales</taxon>
        <taxon>Glomerellaceae</taxon>
        <taxon>Colletotrichum</taxon>
        <taxon>Colletotrichum orchidearum species complex</taxon>
    </lineage>
</organism>
<gene>
    <name evidence="2" type="ORF">CPLU01_15271</name>
</gene>
<sequence>MFDRLSKTDSKKTLLVDDAASESQGSSQPKKSLYRRVQDSKRGEISDADVLKYTGMSKESLSQWASNRPGVAGNQAAGSIAAGNTTGLGGMMAGEGYGGWGPDSNGPSKFPPTGNSEAATSGSESKN</sequence>
<protein>
    <submittedName>
        <fullName evidence="2">Uncharacterized protein</fullName>
    </submittedName>
</protein>
<evidence type="ECO:0000313" key="3">
    <source>
        <dbReference type="Proteomes" id="UP000654918"/>
    </source>
</evidence>
<keyword evidence="3" id="KW-1185">Reference proteome</keyword>
<dbReference type="Proteomes" id="UP000654918">
    <property type="component" value="Unassembled WGS sequence"/>
</dbReference>
<feature type="compositionally biased region" description="Gly residues" evidence="1">
    <location>
        <begin position="86"/>
        <end position="101"/>
    </location>
</feature>
<feature type="compositionally biased region" description="Basic and acidic residues" evidence="1">
    <location>
        <begin position="1"/>
        <end position="15"/>
    </location>
</feature>
<comment type="caution">
    <text evidence="2">The sequence shown here is derived from an EMBL/GenBank/DDBJ whole genome shotgun (WGS) entry which is preliminary data.</text>
</comment>